<dbReference type="PANTHER" id="PTHR10992:SF1067">
    <property type="entry name" value="ESTERASE PIR7A-RELATED"/>
    <property type="match status" value="1"/>
</dbReference>
<keyword evidence="1" id="KW-0732">Signal</keyword>
<dbReference type="InterPro" id="IPR045889">
    <property type="entry name" value="MES/HNL"/>
</dbReference>
<proteinExistence type="predicted"/>
<feature type="signal peptide" evidence="1">
    <location>
        <begin position="1"/>
        <end position="22"/>
    </location>
</feature>
<dbReference type="SUPFAM" id="SSF53474">
    <property type="entry name" value="alpha/beta-Hydrolases"/>
    <property type="match status" value="1"/>
</dbReference>
<reference evidence="4" key="2">
    <citation type="submission" date="2025-08" db="UniProtKB">
        <authorList>
            <consortium name="RefSeq"/>
        </authorList>
    </citation>
    <scope>IDENTIFICATION</scope>
</reference>
<sequence length="286" mass="31458">MEKNMYLTSLVVLILLLPYVNAALSGSKCPKPSKHFVLVHKAGNGAWSWYKIVALMRSSGHNVTAIDLGASGINPKKVLQVQHLPDYFGPLMKFMASLPAHEKVVLVGHSHGGLAISKAMENFPEKISVAVFVTALMPGPNLNATTVYIESSKGVLSALDNRVTYDNGPTNPPTTFLDGPKYLAAYVYQLSPIEDLTLATTLVRPIYLYSAEDVGKEIVLSSQRYGSVRRVFIVAAKDKFLKKEFQLQMIEKNPPDEVKAIQGSDHMVMMSKPLQLFTLIMSIAHK</sequence>
<organism evidence="3 4">
    <name type="scientific">Solanum pennellii</name>
    <name type="common">Tomato</name>
    <name type="synonym">Lycopersicon pennellii</name>
    <dbReference type="NCBI Taxonomy" id="28526"/>
    <lineage>
        <taxon>Eukaryota</taxon>
        <taxon>Viridiplantae</taxon>
        <taxon>Streptophyta</taxon>
        <taxon>Embryophyta</taxon>
        <taxon>Tracheophyta</taxon>
        <taxon>Spermatophyta</taxon>
        <taxon>Magnoliopsida</taxon>
        <taxon>eudicotyledons</taxon>
        <taxon>Gunneridae</taxon>
        <taxon>Pentapetalae</taxon>
        <taxon>asterids</taxon>
        <taxon>lamiids</taxon>
        <taxon>Solanales</taxon>
        <taxon>Solanaceae</taxon>
        <taxon>Solanoideae</taxon>
        <taxon>Solaneae</taxon>
        <taxon>Solanum</taxon>
        <taxon>Solanum subgen. Lycopersicon</taxon>
    </lineage>
</organism>
<dbReference type="PANTHER" id="PTHR10992">
    <property type="entry name" value="METHYLESTERASE FAMILY MEMBER"/>
    <property type="match status" value="1"/>
</dbReference>
<evidence type="ECO:0000256" key="1">
    <source>
        <dbReference type="SAM" id="SignalP"/>
    </source>
</evidence>
<name>A0ABM1HKN9_SOLPN</name>
<dbReference type="GeneID" id="107029869"/>
<dbReference type="RefSeq" id="XP_015086829.1">
    <property type="nucleotide sequence ID" value="XM_015231343.2"/>
</dbReference>
<evidence type="ECO:0000313" key="4">
    <source>
        <dbReference type="RefSeq" id="XP_015086829.1"/>
    </source>
</evidence>
<gene>
    <name evidence="4" type="primary">LOC107029869</name>
</gene>
<reference evidence="3" key="1">
    <citation type="journal article" date="2014" name="Nat. Genet.">
        <title>The genome of the stress-tolerant wild tomato species Solanum pennellii.</title>
        <authorList>
            <person name="Bolger A."/>
            <person name="Scossa F."/>
            <person name="Bolger M.E."/>
            <person name="Lanz C."/>
            <person name="Maumus F."/>
            <person name="Tohge T."/>
            <person name="Quesneville H."/>
            <person name="Alseekh S."/>
            <person name="Sorensen I."/>
            <person name="Lichtenstein G."/>
            <person name="Fich E.A."/>
            <person name="Conte M."/>
            <person name="Keller H."/>
            <person name="Schneeberger K."/>
            <person name="Schwacke R."/>
            <person name="Ofner I."/>
            <person name="Vrebalov J."/>
            <person name="Xu Y."/>
            <person name="Osorio S."/>
            <person name="Aflitos S.A."/>
            <person name="Schijlen E."/>
            <person name="Jimenez-Gomez J.M."/>
            <person name="Ryngajllo M."/>
            <person name="Kimura S."/>
            <person name="Kumar R."/>
            <person name="Koenig D."/>
            <person name="Headland L.R."/>
            <person name="Maloof J.N."/>
            <person name="Sinha N."/>
            <person name="van Ham R.C."/>
            <person name="Lankhorst R.K."/>
            <person name="Mao L."/>
            <person name="Vogel A."/>
            <person name="Arsova B."/>
            <person name="Panstruga R."/>
            <person name="Fei Z."/>
            <person name="Rose J.K."/>
            <person name="Zamir D."/>
            <person name="Carrari F."/>
            <person name="Giovannoni J.J."/>
            <person name="Weigel D."/>
            <person name="Usadel B."/>
            <person name="Fernie A.R."/>
        </authorList>
    </citation>
    <scope>NUCLEOTIDE SEQUENCE [LARGE SCALE GENOMIC DNA]</scope>
    <source>
        <strain evidence="3">cv. LA0716</strain>
    </source>
</reference>
<dbReference type="Proteomes" id="UP000694930">
    <property type="component" value="Chromosome 1"/>
</dbReference>
<keyword evidence="3" id="KW-1185">Reference proteome</keyword>
<evidence type="ECO:0000313" key="3">
    <source>
        <dbReference type="Proteomes" id="UP000694930"/>
    </source>
</evidence>
<dbReference type="InterPro" id="IPR029058">
    <property type="entry name" value="AB_hydrolase_fold"/>
</dbReference>
<evidence type="ECO:0000259" key="2">
    <source>
        <dbReference type="Pfam" id="PF12697"/>
    </source>
</evidence>
<feature type="domain" description="AB hydrolase-1" evidence="2">
    <location>
        <begin position="36"/>
        <end position="275"/>
    </location>
</feature>
<dbReference type="InterPro" id="IPR000073">
    <property type="entry name" value="AB_hydrolase_1"/>
</dbReference>
<dbReference type="Gene3D" id="3.40.50.1820">
    <property type="entry name" value="alpha/beta hydrolase"/>
    <property type="match status" value="1"/>
</dbReference>
<protein>
    <submittedName>
        <fullName evidence="4">Salicylic acid-binding protein 2-like</fullName>
    </submittedName>
</protein>
<accession>A0ABM1HKN9</accession>
<dbReference type="Pfam" id="PF12697">
    <property type="entry name" value="Abhydrolase_6"/>
    <property type="match status" value="1"/>
</dbReference>
<feature type="chain" id="PRO_5046332678" evidence="1">
    <location>
        <begin position="23"/>
        <end position="286"/>
    </location>
</feature>